<dbReference type="InterPro" id="IPR013766">
    <property type="entry name" value="Thioredoxin_domain"/>
</dbReference>
<comment type="similarity">
    <text evidence="1 7">Belongs to the thioredoxin family.</text>
</comment>
<feature type="active site" description="Nucleophile" evidence="8">
    <location>
        <position position="33"/>
    </location>
</feature>
<dbReference type="PIRSF" id="PIRSF000077">
    <property type="entry name" value="Thioredoxin"/>
    <property type="match status" value="1"/>
</dbReference>
<dbReference type="FunFam" id="3.40.30.10:FF:000001">
    <property type="entry name" value="Thioredoxin"/>
    <property type="match status" value="1"/>
</dbReference>
<feature type="site" description="Contributes to redox potential value" evidence="8">
    <location>
        <position position="31"/>
    </location>
</feature>
<dbReference type="Gene3D" id="3.40.30.10">
    <property type="entry name" value="Glutaredoxin"/>
    <property type="match status" value="1"/>
</dbReference>
<keyword evidence="3" id="KW-0249">Electron transport</keyword>
<evidence type="ECO:0000256" key="5">
    <source>
        <dbReference type="ARBA" id="ARBA00023284"/>
    </source>
</evidence>
<dbReference type="CDD" id="cd02947">
    <property type="entry name" value="TRX_family"/>
    <property type="match status" value="1"/>
</dbReference>
<feature type="disulfide bond" description="Redox-active" evidence="9">
    <location>
        <begin position="30"/>
        <end position="33"/>
    </location>
</feature>
<keyword evidence="12" id="KW-1185">Reference proteome</keyword>
<dbReference type="RefSeq" id="WP_093245197.1">
    <property type="nucleotide sequence ID" value="NZ_FNQF01000010.1"/>
</dbReference>
<dbReference type="PROSITE" id="PS00194">
    <property type="entry name" value="THIOREDOXIN_1"/>
    <property type="match status" value="1"/>
</dbReference>
<feature type="site" description="Deprotonates C-terminal active site Cys" evidence="8">
    <location>
        <position position="24"/>
    </location>
</feature>
<dbReference type="GO" id="GO:0005737">
    <property type="term" value="C:cytoplasm"/>
    <property type="evidence" value="ECO:0007669"/>
    <property type="project" value="TreeGrafter"/>
</dbReference>
<evidence type="ECO:0000256" key="7">
    <source>
        <dbReference type="PIRNR" id="PIRNR000077"/>
    </source>
</evidence>
<evidence type="ECO:0000259" key="10">
    <source>
        <dbReference type="PROSITE" id="PS51352"/>
    </source>
</evidence>
<keyword evidence="4 9" id="KW-1015">Disulfide bond</keyword>
<dbReference type="PRINTS" id="PR00421">
    <property type="entry name" value="THIOREDOXIN"/>
</dbReference>
<dbReference type="PANTHER" id="PTHR45663:SF11">
    <property type="entry name" value="GEO12009P1"/>
    <property type="match status" value="1"/>
</dbReference>
<gene>
    <name evidence="11" type="ORF">SAMN05421540_1102</name>
</gene>
<dbReference type="AlphaFoldDB" id="A0A1H4D7J9"/>
<dbReference type="Pfam" id="PF00085">
    <property type="entry name" value="Thioredoxin"/>
    <property type="match status" value="1"/>
</dbReference>
<protein>
    <recommendedName>
        <fullName evidence="6 7">Thioredoxin</fullName>
    </recommendedName>
</protein>
<organism evidence="11 12">
    <name type="scientific">Psychroflexus halocasei</name>
    <dbReference type="NCBI Taxonomy" id="908615"/>
    <lineage>
        <taxon>Bacteria</taxon>
        <taxon>Pseudomonadati</taxon>
        <taxon>Bacteroidota</taxon>
        <taxon>Flavobacteriia</taxon>
        <taxon>Flavobacteriales</taxon>
        <taxon>Flavobacteriaceae</taxon>
        <taxon>Psychroflexus</taxon>
    </lineage>
</organism>
<evidence type="ECO:0000256" key="4">
    <source>
        <dbReference type="ARBA" id="ARBA00023157"/>
    </source>
</evidence>
<evidence type="ECO:0000256" key="8">
    <source>
        <dbReference type="PIRSR" id="PIRSR000077-1"/>
    </source>
</evidence>
<dbReference type="PANTHER" id="PTHR45663">
    <property type="entry name" value="GEO12009P1"/>
    <property type="match status" value="1"/>
</dbReference>
<dbReference type="EMBL" id="FNQF01000010">
    <property type="protein sequence ID" value="SEA68548.1"/>
    <property type="molecule type" value="Genomic_DNA"/>
</dbReference>
<evidence type="ECO:0000313" key="11">
    <source>
        <dbReference type="EMBL" id="SEA68548.1"/>
    </source>
</evidence>
<dbReference type="InterPro" id="IPR017937">
    <property type="entry name" value="Thioredoxin_CS"/>
</dbReference>
<keyword evidence="5 9" id="KW-0676">Redox-active center</keyword>
<reference evidence="11 12" key="1">
    <citation type="submission" date="2016-10" db="EMBL/GenBank/DDBJ databases">
        <authorList>
            <person name="de Groot N.N."/>
        </authorList>
    </citation>
    <scope>NUCLEOTIDE SEQUENCE [LARGE SCALE GENOMIC DNA]</scope>
    <source>
        <strain evidence="11 12">DSM 23581</strain>
    </source>
</reference>
<evidence type="ECO:0000256" key="9">
    <source>
        <dbReference type="PIRSR" id="PIRSR000077-4"/>
    </source>
</evidence>
<dbReference type="STRING" id="908615.SAMN05421540_1102"/>
<dbReference type="SUPFAM" id="SSF52833">
    <property type="entry name" value="Thioredoxin-like"/>
    <property type="match status" value="1"/>
</dbReference>
<dbReference type="NCBIfam" id="TIGR01068">
    <property type="entry name" value="thioredoxin"/>
    <property type="match status" value="1"/>
</dbReference>
<accession>A0A1H4D7J9</accession>
<evidence type="ECO:0000256" key="3">
    <source>
        <dbReference type="ARBA" id="ARBA00022982"/>
    </source>
</evidence>
<name>A0A1H4D7J9_9FLAO</name>
<keyword evidence="2" id="KW-0813">Transport</keyword>
<evidence type="ECO:0000313" key="12">
    <source>
        <dbReference type="Proteomes" id="UP000198820"/>
    </source>
</evidence>
<dbReference type="Proteomes" id="UP000198820">
    <property type="component" value="Unassembled WGS sequence"/>
</dbReference>
<evidence type="ECO:0000256" key="2">
    <source>
        <dbReference type="ARBA" id="ARBA00022448"/>
    </source>
</evidence>
<evidence type="ECO:0000256" key="6">
    <source>
        <dbReference type="NCBIfam" id="TIGR01068"/>
    </source>
</evidence>
<dbReference type="PROSITE" id="PS51352">
    <property type="entry name" value="THIOREDOXIN_2"/>
    <property type="match status" value="1"/>
</dbReference>
<dbReference type="InterPro" id="IPR036249">
    <property type="entry name" value="Thioredoxin-like_sf"/>
</dbReference>
<evidence type="ECO:0000256" key="1">
    <source>
        <dbReference type="ARBA" id="ARBA00008987"/>
    </source>
</evidence>
<feature type="active site" description="Nucleophile" evidence="8">
    <location>
        <position position="30"/>
    </location>
</feature>
<sequence>MALEIKDQDFEKTVLENDKPVLIDFWAAWCGPCRMLTPIVDELSKEYDGKAVIGKIDVDANQDFAAKYGVRNIPTVLVFHKGELVKRQVGVAQKETYKEILDELI</sequence>
<feature type="domain" description="Thioredoxin" evidence="10">
    <location>
        <begin position="1"/>
        <end position="105"/>
    </location>
</feature>
<proteinExistence type="inferred from homology"/>
<dbReference type="GO" id="GO:0015035">
    <property type="term" value="F:protein-disulfide reductase activity"/>
    <property type="evidence" value="ECO:0007669"/>
    <property type="project" value="UniProtKB-UniRule"/>
</dbReference>
<dbReference type="InterPro" id="IPR005746">
    <property type="entry name" value="Thioredoxin"/>
</dbReference>
<feature type="site" description="Contributes to redox potential value" evidence="8">
    <location>
        <position position="32"/>
    </location>
</feature>